<keyword evidence="7" id="KW-0906">Nuclear pore complex</keyword>
<reference evidence="12 13" key="1">
    <citation type="submission" date="2018-11" db="EMBL/GenBank/DDBJ databases">
        <title>Genome assembly of Steccherinum ochraceum LE-BIN_3174, the white-rot fungus of the Steccherinaceae family (The Residual Polyporoid clade, Polyporales, Basidiomycota).</title>
        <authorList>
            <person name="Fedorova T.V."/>
            <person name="Glazunova O.A."/>
            <person name="Landesman E.O."/>
            <person name="Moiseenko K.V."/>
            <person name="Psurtseva N.V."/>
            <person name="Savinova O.S."/>
            <person name="Shakhova N.V."/>
            <person name="Tyazhelova T.V."/>
            <person name="Vasina D.V."/>
        </authorList>
    </citation>
    <scope>NUCLEOTIDE SEQUENCE [LARGE SCALE GENOMIC DNA]</scope>
    <source>
        <strain evidence="12 13">LE-BIN_3174</strain>
    </source>
</reference>
<evidence type="ECO:0000256" key="8">
    <source>
        <dbReference type="ARBA" id="ARBA00023242"/>
    </source>
</evidence>
<evidence type="ECO:0000256" key="1">
    <source>
        <dbReference type="ARBA" id="ARBA00004567"/>
    </source>
</evidence>
<dbReference type="EMBL" id="RWJN01000175">
    <property type="protein sequence ID" value="TCD65555.1"/>
    <property type="molecule type" value="Genomic_DNA"/>
</dbReference>
<evidence type="ECO:0000256" key="5">
    <source>
        <dbReference type="ARBA" id="ARBA00022927"/>
    </source>
</evidence>
<protein>
    <recommendedName>
        <fullName evidence="9">mRNA export factor GLE1</fullName>
    </recommendedName>
    <alternativeName>
        <fullName evidence="10">Nucleoporin GLE1</fullName>
    </alternativeName>
</protein>
<organism evidence="12 13">
    <name type="scientific">Steccherinum ochraceum</name>
    <dbReference type="NCBI Taxonomy" id="92696"/>
    <lineage>
        <taxon>Eukaryota</taxon>
        <taxon>Fungi</taxon>
        <taxon>Dikarya</taxon>
        <taxon>Basidiomycota</taxon>
        <taxon>Agaricomycotina</taxon>
        <taxon>Agaricomycetes</taxon>
        <taxon>Polyporales</taxon>
        <taxon>Steccherinaceae</taxon>
        <taxon>Steccherinum</taxon>
    </lineage>
</organism>
<feature type="region of interest" description="Disordered" evidence="11">
    <location>
        <begin position="116"/>
        <end position="139"/>
    </location>
</feature>
<gene>
    <name evidence="12" type="ORF">EIP91_002519</name>
</gene>
<dbReference type="GO" id="GO:0005737">
    <property type="term" value="C:cytoplasm"/>
    <property type="evidence" value="ECO:0007669"/>
    <property type="project" value="TreeGrafter"/>
</dbReference>
<comment type="similarity">
    <text evidence="2">Belongs to the GLE1 family.</text>
</comment>
<dbReference type="PANTHER" id="PTHR12960:SF0">
    <property type="entry name" value="MRNA EXPORT FACTOR GLE1"/>
    <property type="match status" value="1"/>
</dbReference>
<feature type="region of interest" description="Disordered" evidence="11">
    <location>
        <begin position="1"/>
        <end position="80"/>
    </location>
</feature>
<evidence type="ECO:0000313" key="12">
    <source>
        <dbReference type="EMBL" id="TCD65555.1"/>
    </source>
</evidence>
<evidence type="ECO:0000256" key="2">
    <source>
        <dbReference type="ARBA" id="ARBA00011056"/>
    </source>
</evidence>
<evidence type="ECO:0000256" key="4">
    <source>
        <dbReference type="ARBA" id="ARBA00022816"/>
    </source>
</evidence>
<dbReference type="Pfam" id="PF07817">
    <property type="entry name" value="GLE1"/>
    <property type="match status" value="1"/>
</dbReference>
<dbReference type="GO" id="GO:0015031">
    <property type="term" value="P:protein transport"/>
    <property type="evidence" value="ECO:0007669"/>
    <property type="project" value="UniProtKB-KW"/>
</dbReference>
<keyword evidence="5" id="KW-0653">Protein transport</keyword>
<dbReference type="STRING" id="92696.A0A4R0RIE0"/>
<name>A0A4R0RIE0_9APHY</name>
<evidence type="ECO:0000256" key="10">
    <source>
        <dbReference type="ARBA" id="ARBA00029983"/>
    </source>
</evidence>
<feature type="compositionally biased region" description="Low complexity" evidence="11">
    <location>
        <begin position="120"/>
        <end position="134"/>
    </location>
</feature>
<keyword evidence="13" id="KW-1185">Reference proteome</keyword>
<dbReference type="GO" id="GO:0044614">
    <property type="term" value="C:nuclear pore cytoplasmic filaments"/>
    <property type="evidence" value="ECO:0007669"/>
    <property type="project" value="TreeGrafter"/>
</dbReference>
<feature type="region of interest" description="Disordered" evidence="11">
    <location>
        <begin position="211"/>
        <end position="263"/>
    </location>
</feature>
<accession>A0A4R0RIE0</accession>
<keyword evidence="8" id="KW-0539">Nucleus</keyword>
<dbReference type="GO" id="GO:0031369">
    <property type="term" value="F:translation initiation factor binding"/>
    <property type="evidence" value="ECO:0007669"/>
    <property type="project" value="TreeGrafter"/>
</dbReference>
<keyword evidence="4" id="KW-0509">mRNA transport</keyword>
<dbReference type="GO" id="GO:0016973">
    <property type="term" value="P:poly(A)+ mRNA export from nucleus"/>
    <property type="evidence" value="ECO:0007669"/>
    <property type="project" value="InterPro"/>
</dbReference>
<sequence>MRFGVPRSPSPSPVRRQAPRRRPGFGIPRNRLESDSDSDTESVASTSSSSSDSFAYDSESQVPISIKPKRGRPSQTAEEQYFIEDTIASIRLRVKYRDAYEDWEYQTRKDAFVTARHEQSASTAQRRRSQMQSQSHEDSRVAALHTKQMEEVQAQLMQFKLVQDQREVALKEKWDRRSRNVWNGCQEVIAAAEEKVKEKLAEEAARRKAEEEAKAKLVQAKKEREERERKAAEEKKQAEEEEKKAQQLKQETDAKLQAQEQEKQKLGVSSTLEDWQRARASLLQKLKSNPMRIVKADKARKSAWSAARRQIVTKVGQLNNDAQRTIGIAREIVSIIMPNPRYPEELYCALLSSLAKAILRQAEVEVTAEKKTAVNLALLSTILLAELEFFGEVFWAKLVQRTGGWAIPVVIPAKDIDGSDIDKDQAKRRKVMGYSDAEETNAEYAARVAGIMRVYFQIIANPHPKMLHPIFGRSRYWTYCARMAKEPQLLLSSVGPELLFVALEVGGAQARHTWGAQWVKLLGMLYAGAIEGIKGSKEHLIGGSSPEGIAARTRVQLEIERIMSQPPT</sequence>
<dbReference type="AlphaFoldDB" id="A0A4R0RIE0"/>
<dbReference type="GO" id="GO:0005543">
    <property type="term" value="F:phospholipid binding"/>
    <property type="evidence" value="ECO:0007669"/>
    <property type="project" value="TreeGrafter"/>
</dbReference>
<dbReference type="Proteomes" id="UP000292702">
    <property type="component" value="Unassembled WGS sequence"/>
</dbReference>
<comment type="caution">
    <text evidence="12">The sequence shown here is derived from an EMBL/GenBank/DDBJ whole genome shotgun (WGS) entry which is preliminary data.</text>
</comment>
<dbReference type="InterPro" id="IPR038506">
    <property type="entry name" value="GLE1-like_sf"/>
</dbReference>
<evidence type="ECO:0000256" key="7">
    <source>
        <dbReference type="ARBA" id="ARBA00023132"/>
    </source>
</evidence>
<evidence type="ECO:0000256" key="6">
    <source>
        <dbReference type="ARBA" id="ARBA00023010"/>
    </source>
</evidence>
<dbReference type="InterPro" id="IPR012476">
    <property type="entry name" value="GLE1"/>
</dbReference>
<dbReference type="OrthoDB" id="420884at2759"/>
<evidence type="ECO:0000256" key="3">
    <source>
        <dbReference type="ARBA" id="ARBA00022448"/>
    </source>
</evidence>
<dbReference type="GO" id="GO:0000822">
    <property type="term" value="F:inositol hexakisphosphate binding"/>
    <property type="evidence" value="ECO:0007669"/>
    <property type="project" value="TreeGrafter"/>
</dbReference>
<keyword evidence="6" id="KW-0811">Translocation</keyword>
<evidence type="ECO:0000256" key="9">
    <source>
        <dbReference type="ARBA" id="ARBA00026227"/>
    </source>
</evidence>
<keyword evidence="3" id="KW-0813">Transport</keyword>
<dbReference type="Gene3D" id="1.25.40.510">
    <property type="entry name" value="GLE1-like"/>
    <property type="match status" value="1"/>
</dbReference>
<feature type="compositionally biased region" description="Low complexity" evidence="11">
    <location>
        <begin position="41"/>
        <end position="60"/>
    </location>
</feature>
<comment type="subcellular location">
    <subcellularLocation>
        <location evidence="1">Nucleus</location>
        <location evidence="1">Nuclear pore complex</location>
    </subcellularLocation>
</comment>
<dbReference type="PANTHER" id="PTHR12960">
    <property type="entry name" value="GLE-1-RELATED"/>
    <property type="match status" value="1"/>
</dbReference>
<proteinExistence type="inferred from homology"/>
<evidence type="ECO:0000256" key="11">
    <source>
        <dbReference type="SAM" id="MobiDB-lite"/>
    </source>
</evidence>
<evidence type="ECO:0000313" key="13">
    <source>
        <dbReference type="Proteomes" id="UP000292702"/>
    </source>
</evidence>